<comment type="caution">
    <text evidence="1">The sequence shown here is derived from an EMBL/GenBank/DDBJ whole genome shotgun (WGS) entry which is preliminary data.</text>
</comment>
<organism evidence="1 2">
    <name type="scientific">Blastopirellula marina</name>
    <dbReference type="NCBI Taxonomy" id="124"/>
    <lineage>
        <taxon>Bacteria</taxon>
        <taxon>Pseudomonadati</taxon>
        <taxon>Planctomycetota</taxon>
        <taxon>Planctomycetia</taxon>
        <taxon>Pirellulales</taxon>
        <taxon>Pirellulaceae</taxon>
        <taxon>Blastopirellula</taxon>
    </lineage>
</organism>
<evidence type="ECO:0000313" key="2">
    <source>
        <dbReference type="Proteomes" id="UP000240009"/>
    </source>
</evidence>
<sequence length="79" mass="8995">MIFKGPIPLVRSDFVLKDRILENLGKQGQGNLERFGALRFEEKGFAGRSGSSDRWKVFDRMNCLVPTYAIFPLFSAFHA</sequence>
<name>A0A2S8FEZ1_9BACT</name>
<dbReference type="EMBL" id="PUIA01000038">
    <property type="protein sequence ID" value="PQO30735.1"/>
    <property type="molecule type" value="Genomic_DNA"/>
</dbReference>
<dbReference type="AlphaFoldDB" id="A0A2S8FEZ1"/>
<dbReference type="Proteomes" id="UP000240009">
    <property type="component" value="Unassembled WGS sequence"/>
</dbReference>
<evidence type="ECO:0000313" key="1">
    <source>
        <dbReference type="EMBL" id="PQO30735.1"/>
    </source>
</evidence>
<protein>
    <submittedName>
        <fullName evidence="1">Uncharacterized protein</fullName>
    </submittedName>
</protein>
<reference evidence="1 2" key="1">
    <citation type="submission" date="2018-02" db="EMBL/GenBank/DDBJ databases">
        <title>Comparative genomes isolates from brazilian mangrove.</title>
        <authorList>
            <person name="Araujo J.E."/>
            <person name="Taketani R.G."/>
            <person name="Silva M.C.P."/>
            <person name="Loureco M.V."/>
            <person name="Andreote F.D."/>
        </authorList>
    </citation>
    <scope>NUCLEOTIDE SEQUENCE [LARGE SCALE GENOMIC DNA]</scope>
    <source>
        <strain evidence="1 2">HEX-2 MGV</strain>
    </source>
</reference>
<gene>
    <name evidence="1" type="ORF">C5Y96_14845</name>
</gene>
<proteinExistence type="predicted"/>
<accession>A0A2S8FEZ1</accession>